<evidence type="ECO:0000256" key="2">
    <source>
        <dbReference type="ARBA" id="ARBA00022475"/>
    </source>
</evidence>
<evidence type="ECO:0000256" key="8">
    <source>
        <dbReference type="ARBA" id="ARBA00023180"/>
    </source>
</evidence>
<dbReference type="AlphaFoldDB" id="A0A4Z2HLK5"/>
<dbReference type="GO" id="GO:0009897">
    <property type="term" value="C:external side of plasma membrane"/>
    <property type="evidence" value="ECO:0007669"/>
    <property type="project" value="TreeGrafter"/>
</dbReference>
<feature type="transmembrane region" description="Helical" evidence="11">
    <location>
        <begin position="139"/>
        <end position="160"/>
    </location>
</feature>
<keyword evidence="7 10" id="KW-0675">Receptor</keyword>
<evidence type="ECO:0000313" key="14">
    <source>
        <dbReference type="Proteomes" id="UP000314294"/>
    </source>
</evidence>
<keyword evidence="9 10" id="KW-0807">Transducer</keyword>
<comment type="similarity">
    <text evidence="10">Belongs to the G-protein coupled receptor 1 family.</text>
</comment>
<evidence type="ECO:0000256" key="9">
    <source>
        <dbReference type="ARBA" id="ARBA00023224"/>
    </source>
</evidence>
<keyword evidence="3 10" id="KW-0812">Transmembrane</keyword>
<dbReference type="PANTHER" id="PTHR10489">
    <property type="entry name" value="CELL ADHESION MOLECULE"/>
    <property type="match status" value="1"/>
</dbReference>
<accession>A0A4Z2HLK5</accession>
<evidence type="ECO:0000256" key="3">
    <source>
        <dbReference type="ARBA" id="ARBA00022692"/>
    </source>
</evidence>
<feature type="transmembrane region" description="Helical" evidence="11">
    <location>
        <begin position="227"/>
        <end position="249"/>
    </location>
</feature>
<evidence type="ECO:0000256" key="11">
    <source>
        <dbReference type="SAM" id="Phobius"/>
    </source>
</evidence>
<organism evidence="13 14">
    <name type="scientific">Liparis tanakae</name>
    <name type="common">Tanaka's snailfish</name>
    <dbReference type="NCBI Taxonomy" id="230148"/>
    <lineage>
        <taxon>Eukaryota</taxon>
        <taxon>Metazoa</taxon>
        <taxon>Chordata</taxon>
        <taxon>Craniata</taxon>
        <taxon>Vertebrata</taxon>
        <taxon>Euteleostomi</taxon>
        <taxon>Actinopterygii</taxon>
        <taxon>Neopterygii</taxon>
        <taxon>Teleostei</taxon>
        <taxon>Neoteleostei</taxon>
        <taxon>Acanthomorphata</taxon>
        <taxon>Eupercaria</taxon>
        <taxon>Perciformes</taxon>
        <taxon>Cottioidei</taxon>
        <taxon>Cottales</taxon>
        <taxon>Liparidae</taxon>
        <taxon>Liparis</taxon>
    </lineage>
</organism>
<feature type="domain" description="G-protein coupled receptors family 1 profile" evidence="12">
    <location>
        <begin position="42"/>
        <end position="287"/>
    </location>
</feature>
<dbReference type="InterPro" id="IPR017452">
    <property type="entry name" value="GPCR_Rhodpsn_7TM"/>
</dbReference>
<dbReference type="PRINTS" id="PR01157">
    <property type="entry name" value="P2YPURNOCPTR"/>
</dbReference>
<dbReference type="GO" id="GO:0004974">
    <property type="term" value="F:leukotriene receptor activity"/>
    <property type="evidence" value="ECO:0007669"/>
    <property type="project" value="UniProtKB-ARBA"/>
</dbReference>
<dbReference type="Pfam" id="PF00001">
    <property type="entry name" value="7tm_1"/>
    <property type="match status" value="1"/>
</dbReference>
<dbReference type="PRINTS" id="PR00237">
    <property type="entry name" value="GPCRRHODOPSN"/>
</dbReference>
<feature type="transmembrane region" description="Helical" evidence="11">
    <location>
        <begin position="63"/>
        <end position="86"/>
    </location>
</feature>
<gene>
    <name evidence="13" type="primary">GPR1_0</name>
    <name evidence="13" type="ORF">EYF80_022980</name>
</gene>
<dbReference type="GO" id="GO:0019957">
    <property type="term" value="F:C-C chemokine binding"/>
    <property type="evidence" value="ECO:0007669"/>
    <property type="project" value="TreeGrafter"/>
</dbReference>
<dbReference type="GO" id="GO:0006955">
    <property type="term" value="P:immune response"/>
    <property type="evidence" value="ECO:0007669"/>
    <property type="project" value="TreeGrafter"/>
</dbReference>
<keyword evidence="5 10" id="KW-0297">G-protein coupled receptor</keyword>
<protein>
    <submittedName>
        <fullName evidence="13">G-protein coupled receptor 1</fullName>
    </submittedName>
</protein>
<dbReference type="GO" id="GO:0007204">
    <property type="term" value="P:positive regulation of cytosolic calcium ion concentration"/>
    <property type="evidence" value="ECO:0007669"/>
    <property type="project" value="TreeGrafter"/>
</dbReference>
<keyword evidence="4 11" id="KW-1133">Transmembrane helix</keyword>
<proteinExistence type="inferred from homology"/>
<evidence type="ECO:0000256" key="5">
    <source>
        <dbReference type="ARBA" id="ARBA00023040"/>
    </source>
</evidence>
<feature type="transmembrane region" description="Helical" evidence="11">
    <location>
        <begin position="269"/>
        <end position="290"/>
    </location>
</feature>
<evidence type="ECO:0000256" key="6">
    <source>
        <dbReference type="ARBA" id="ARBA00023136"/>
    </source>
</evidence>
<evidence type="ECO:0000256" key="1">
    <source>
        <dbReference type="ARBA" id="ARBA00004651"/>
    </source>
</evidence>
<comment type="caution">
    <text evidence="13">The sequence shown here is derived from an EMBL/GenBank/DDBJ whole genome shotgun (WGS) entry which is preliminary data.</text>
</comment>
<feature type="transmembrane region" description="Helical" evidence="11">
    <location>
        <begin position="25"/>
        <end position="51"/>
    </location>
</feature>
<dbReference type="PROSITE" id="PS00237">
    <property type="entry name" value="G_PROTEIN_RECEP_F1_1"/>
    <property type="match status" value="1"/>
</dbReference>
<dbReference type="OrthoDB" id="8888529at2759"/>
<dbReference type="Proteomes" id="UP000314294">
    <property type="component" value="Unassembled WGS sequence"/>
</dbReference>
<name>A0A4Z2HLK5_9TELE</name>
<dbReference type="Gene3D" id="1.20.1070.10">
    <property type="entry name" value="Rhodopsin 7-helix transmembrane proteins"/>
    <property type="match status" value="1"/>
</dbReference>
<evidence type="ECO:0000256" key="4">
    <source>
        <dbReference type="ARBA" id="ARBA00022989"/>
    </source>
</evidence>
<keyword evidence="8" id="KW-0325">Glycoprotein</keyword>
<dbReference type="SUPFAM" id="SSF81321">
    <property type="entry name" value="Family A G protein-coupled receptor-like"/>
    <property type="match status" value="1"/>
</dbReference>
<evidence type="ECO:0000259" key="12">
    <source>
        <dbReference type="PROSITE" id="PS50262"/>
    </source>
</evidence>
<evidence type="ECO:0000256" key="10">
    <source>
        <dbReference type="RuleBase" id="RU000688"/>
    </source>
</evidence>
<sequence>MNHSTELPWPSPSEDVAPEEFDGGTAVACVILGLSFLVGAPGNLLVIWTILRHVKRRSHTVVLILHLAVADLLVLITLPLWIYSLVHAWLLGEALCKALVYIVSVCMFGSIFFITLMSLERYLAICHPFAMLRWRTESAMNGCLVLLWLLALLLGAPSLLTAPSDGSDGSEQCFDVEFTSETPAITMLCLETVCGFVVPFVILGICYSLVAAQLRKMSFKSKPKSTVLVHAVVIAFALCWSPYHVVNAVHLVCVLGSGAEHGCVPESAVFISGALAFISSSVNPVLYALFARNLQESLERSRLVRLFQEMAAHTNTLRDVVVQQQTGQRAADSQAELMSEREKKVTVTPGTCDVSPL</sequence>
<dbReference type="EMBL" id="SRLO01000214">
    <property type="protein sequence ID" value="TNN66738.1"/>
    <property type="molecule type" value="Genomic_DNA"/>
</dbReference>
<dbReference type="GO" id="GO:0016493">
    <property type="term" value="F:C-C chemokine receptor activity"/>
    <property type="evidence" value="ECO:0007669"/>
    <property type="project" value="TreeGrafter"/>
</dbReference>
<dbReference type="InterPro" id="IPR000276">
    <property type="entry name" value="GPCR_Rhodpsn"/>
</dbReference>
<dbReference type="PROSITE" id="PS50262">
    <property type="entry name" value="G_PROTEIN_RECEP_F1_2"/>
    <property type="match status" value="1"/>
</dbReference>
<comment type="subcellular location">
    <subcellularLocation>
        <location evidence="1">Cell membrane</location>
        <topology evidence="1">Multi-pass membrane protein</topology>
    </subcellularLocation>
</comment>
<dbReference type="GO" id="GO:0019722">
    <property type="term" value="P:calcium-mediated signaling"/>
    <property type="evidence" value="ECO:0007669"/>
    <property type="project" value="TreeGrafter"/>
</dbReference>
<keyword evidence="14" id="KW-1185">Reference proteome</keyword>
<reference evidence="13 14" key="1">
    <citation type="submission" date="2019-03" db="EMBL/GenBank/DDBJ databases">
        <title>First draft genome of Liparis tanakae, snailfish: a comprehensive survey of snailfish specific genes.</title>
        <authorList>
            <person name="Kim W."/>
            <person name="Song I."/>
            <person name="Jeong J.-H."/>
            <person name="Kim D."/>
            <person name="Kim S."/>
            <person name="Ryu S."/>
            <person name="Song J.Y."/>
            <person name="Lee S.K."/>
        </authorList>
    </citation>
    <scope>NUCLEOTIDE SEQUENCE [LARGE SCALE GENOMIC DNA]</scope>
    <source>
        <tissue evidence="13">Muscle</tissue>
    </source>
</reference>
<evidence type="ECO:0000313" key="13">
    <source>
        <dbReference type="EMBL" id="TNN66738.1"/>
    </source>
</evidence>
<dbReference type="FunFam" id="1.20.1070.10:FF:000109">
    <property type="entry name" value="Leukotriene B4 receptor"/>
    <property type="match status" value="1"/>
</dbReference>
<dbReference type="InterPro" id="IPR050119">
    <property type="entry name" value="CCR1-9-like"/>
</dbReference>
<keyword evidence="2" id="KW-1003">Cell membrane</keyword>
<feature type="transmembrane region" description="Helical" evidence="11">
    <location>
        <begin position="184"/>
        <end position="207"/>
    </location>
</feature>
<feature type="transmembrane region" description="Helical" evidence="11">
    <location>
        <begin position="98"/>
        <end position="119"/>
    </location>
</feature>
<evidence type="ECO:0000256" key="7">
    <source>
        <dbReference type="ARBA" id="ARBA00023170"/>
    </source>
</evidence>
<dbReference type="PANTHER" id="PTHR10489:SF946">
    <property type="entry name" value="LEUKOTRIENE B4 RECEPTOR 1-LIKE"/>
    <property type="match status" value="1"/>
</dbReference>
<dbReference type="GO" id="GO:0060326">
    <property type="term" value="P:cell chemotaxis"/>
    <property type="evidence" value="ECO:0007669"/>
    <property type="project" value="TreeGrafter"/>
</dbReference>
<keyword evidence="6 11" id="KW-0472">Membrane</keyword>